<dbReference type="PIRSF" id="PIRSF006305">
    <property type="entry name" value="Maf"/>
    <property type="match status" value="1"/>
</dbReference>
<dbReference type="GO" id="GO:0005737">
    <property type="term" value="C:cytoplasm"/>
    <property type="evidence" value="ECO:0007669"/>
    <property type="project" value="UniProtKB-SubCell"/>
</dbReference>
<dbReference type="InterPro" id="IPR029001">
    <property type="entry name" value="ITPase-like_fam"/>
</dbReference>
<evidence type="ECO:0000313" key="4">
    <source>
        <dbReference type="EMBL" id="SHJ00564.1"/>
    </source>
</evidence>
<sequence>MRIILASNSPRRREILSQLGVEYEVKPSDYDEKEVESDPYKMVMLFAHNKARSIAKNINEEALVIGADTIVYKDEIMGKPKDKDDAAVMLTRLSGTTHSVITGISVIKTPEMIAITDYEETLVKFKVLSQDEIKAYIDSGEPGDKAGAYAIQGLGSLLVEKIDGCYFNVVGLPVYKLSTILEKFGLKLLYSKKAKM</sequence>
<feature type="site" description="Important for substrate specificity" evidence="3">
    <location>
        <position position="11"/>
    </location>
</feature>
<dbReference type="PANTHER" id="PTHR43213">
    <property type="entry name" value="BIFUNCTIONAL DTTP/UTP PYROPHOSPHATASE/METHYLTRANSFERASE PROTEIN-RELATED"/>
    <property type="match status" value="1"/>
</dbReference>
<dbReference type="Pfam" id="PF02545">
    <property type="entry name" value="Maf"/>
    <property type="match status" value="1"/>
</dbReference>
<proteinExistence type="inferred from homology"/>
<dbReference type="EMBL" id="FQZS01000013">
    <property type="protein sequence ID" value="SHJ00564.1"/>
    <property type="molecule type" value="Genomic_DNA"/>
</dbReference>
<keyword evidence="2 3" id="KW-0378">Hydrolase</keyword>
<dbReference type="OrthoDB" id="9807767at2"/>
<reference evidence="4 5" key="1">
    <citation type="submission" date="2016-11" db="EMBL/GenBank/DDBJ databases">
        <authorList>
            <person name="Jaros S."/>
            <person name="Januszkiewicz K."/>
            <person name="Wedrychowicz H."/>
        </authorList>
    </citation>
    <scope>NUCLEOTIDE SEQUENCE [LARGE SCALE GENOMIC DNA]</scope>
    <source>
        <strain evidence="4 5">DSM 19022</strain>
    </source>
</reference>
<feature type="active site" description="Proton acceptor" evidence="3">
    <location>
        <position position="68"/>
    </location>
</feature>
<dbReference type="GO" id="GO:0009117">
    <property type="term" value="P:nucleotide metabolic process"/>
    <property type="evidence" value="ECO:0007669"/>
    <property type="project" value="UniProtKB-KW"/>
</dbReference>
<name>A0A1M6FS88_9FIRM</name>
<comment type="subcellular location">
    <subcellularLocation>
        <location evidence="3">Cytoplasm</location>
    </subcellularLocation>
</comment>
<dbReference type="Proteomes" id="UP000184442">
    <property type="component" value="Unassembled WGS sequence"/>
</dbReference>
<dbReference type="RefSeq" id="WP_073026125.1">
    <property type="nucleotide sequence ID" value="NZ_FQZS01000013.1"/>
</dbReference>
<dbReference type="PANTHER" id="PTHR43213:SF5">
    <property type="entry name" value="BIFUNCTIONAL DTTP_UTP PYROPHOSPHATASE_METHYLTRANSFERASE PROTEIN-RELATED"/>
    <property type="match status" value="1"/>
</dbReference>
<dbReference type="HAMAP" id="MF_00528">
    <property type="entry name" value="Maf"/>
    <property type="match status" value="1"/>
</dbReference>
<dbReference type="GO" id="GO:0036221">
    <property type="term" value="F:UTP diphosphatase activity"/>
    <property type="evidence" value="ECO:0007669"/>
    <property type="project" value="RHEA"/>
</dbReference>
<dbReference type="STRING" id="1122184.SAMN02745176_02066"/>
<dbReference type="GO" id="GO:0036218">
    <property type="term" value="F:dTTP diphosphatase activity"/>
    <property type="evidence" value="ECO:0007669"/>
    <property type="project" value="RHEA"/>
</dbReference>
<dbReference type="InterPro" id="IPR003697">
    <property type="entry name" value="Maf-like"/>
</dbReference>
<protein>
    <recommendedName>
        <fullName evidence="3">dTTP/UTP pyrophosphatase</fullName>
        <shortName evidence="3">dTTPase/UTPase</shortName>
        <ecNumber evidence="3">3.6.1.9</ecNumber>
    </recommendedName>
    <alternativeName>
        <fullName evidence="3">Nucleoside triphosphate pyrophosphatase</fullName>
    </alternativeName>
    <alternativeName>
        <fullName evidence="3">Nucleotide pyrophosphatase</fullName>
        <shortName evidence="3">Nucleotide PPase</shortName>
    </alternativeName>
</protein>
<keyword evidence="5" id="KW-1185">Reference proteome</keyword>
<evidence type="ECO:0000256" key="1">
    <source>
        <dbReference type="ARBA" id="ARBA00001968"/>
    </source>
</evidence>
<dbReference type="SUPFAM" id="SSF52972">
    <property type="entry name" value="ITPase-like"/>
    <property type="match status" value="1"/>
</dbReference>
<evidence type="ECO:0000313" key="5">
    <source>
        <dbReference type="Proteomes" id="UP000184442"/>
    </source>
</evidence>
<comment type="cofactor">
    <cofactor evidence="1 3">
        <name>a divalent metal cation</name>
        <dbReference type="ChEBI" id="CHEBI:60240"/>
    </cofactor>
</comment>
<dbReference type="Gene3D" id="3.90.950.10">
    <property type="match status" value="1"/>
</dbReference>
<keyword evidence="3" id="KW-0963">Cytoplasm</keyword>
<comment type="catalytic activity">
    <reaction evidence="3">
        <text>UTP + H2O = UMP + diphosphate + H(+)</text>
        <dbReference type="Rhea" id="RHEA:29395"/>
        <dbReference type="ChEBI" id="CHEBI:15377"/>
        <dbReference type="ChEBI" id="CHEBI:15378"/>
        <dbReference type="ChEBI" id="CHEBI:33019"/>
        <dbReference type="ChEBI" id="CHEBI:46398"/>
        <dbReference type="ChEBI" id="CHEBI:57865"/>
        <dbReference type="EC" id="3.6.1.9"/>
    </reaction>
</comment>
<dbReference type="EC" id="3.6.1.9" evidence="3"/>
<dbReference type="AlphaFoldDB" id="A0A1M6FS88"/>
<comment type="function">
    <text evidence="3">Nucleoside triphosphate pyrophosphatase that hydrolyzes dTTP and UTP. May have a dual role in cell division arrest and in preventing the incorporation of modified nucleotides into cellular nucleic acids.</text>
</comment>
<gene>
    <name evidence="4" type="ORF">SAMN02745176_02066</name>
</gene>
<comment type="similarity">
    <text evidence="3">Belongs to the Maf family. YhdE subfamily.</text>
</comment>
<feature type="site" description="Important for substrate specificity" evidence="3">
    <location>
        <position position="152"/>
    </location>
</feature>
<dbReference type="NCBIfam" id="TIGR00172">
    <property type="entry name" value="maf"/>
    <property type="match status" value="1"/>
</dbReference>
<feature type="site" description="Important for substrate specificity" evidence="3">
    <location>
        <position position="69"/>
    </location>
</feature>
<organism evidence="4 5">
    <name type="scientific">Lutispora thermophila DSM 19022</name>
    <dbReference type="NCBI Taxonomy" id="1122184"/>
    <lineage>
        <taxon>Bacteria</taxon>
        <taxon>Bacillati</taxon>
        <taxon>Bacillota</taxon>
        <taxon>Clostridia</taxon>
        <taxon>Lutisporales</taxon>
        <taxon>Lutisporaceae</taxon>
        <taxon>Lutispora</taxon>
    </lineage>
</organism>
<evidence type="ECO:0000256" key="3">
    <source>
        <dbReference type="HAMAP-Rule" id="MF_00528"/>
    </source>
</evidence>
<dbReference type="CDD" id="cd00555">
    <property type="entry name" value="Maf"/>
    <property type="match status" value="1"/>
</dbReference>
<keyword evidence="3" id="KW-0546">Nucleotide metabolism</keyword>
<comment type="caution">
    <text evidence="3">Lacks conserved residue(s) required for the propagation of feature annotation.</text>
</comment>
<evidence type="ECO:0000256" key="2">
    <source>
        <dbReference type="ARBA" id="ARBA00022801"/>
    </source>
</evidence>
<accession>A0A1M6FS88</accession>
<comment type="catalytic activity">
    <reaction evidence="3">
        <text>dTTP + H2O = dTMP + diphosphate + H(+)</text>
        <dbReference type="Rhea" id="RHEA:28534"/>
        <dbReference type="ChEBI" id="CHEBI:15377"/>
        <dbReference type="ChEBI" id="CHEBI:15378"/>
        <dbReference type="ChEBI" id="CHEBI:33019"/>
        <dbReference type="ChEBI" id="CHEBI:37568"/>
        <dbReference type="ChEBI" id="CHEBI:63528"/>
        <dbReference type="EC" id="3.6.1.9"/>
    </reaction>
</comment>